<keyword evidence="2" id="KW-1185">Reference proteome</keyword>
<name>A0ACC2L219_PERAE</name>
<gene>
    <name evidence="1" type="ORF">MRB53_020841</name>
</gene>
<evidence type="ECO:0000313" key="2">
    <source>
        <dbReference type="Proteomes" id="UP001234297"/>
    </source>
</evidence>
<reference evidence="1 2" key="1">
    <citation type="journal article" date="2022" name="Hortic Res">
        <title>A haplotype resolved chromosomal level avocado genome allows analysis of novel avocado genes.</title>
        <authorList>
            <person name="Nath O."/>
            <person name="Fletcher S.J."/>
            <person name="Hayward A."/>
            <person name="Shaw L.M."/>
            <person name="Masouleh A.K."/>
            <person name="Furtado A."/>
            <person name="Henry R.J."/>
            <person name="Mitter N."/>
        </authorList>
    </citation>
    <scope>NUCLEOTIDE SEQUENCE [LARGE SCALE GENOMIC DNA]</scope>
    <source>
        <strain evidence="2">cv. Hass</strain>
    </source>
</reference>
<accession>A0ACC2L219</accession>
<comment type="caution">
    <text evidence="1">The sequence shown here is derived from an EMBL/GenBank/DDBJ whole genome shotgun (WGS) entry which is preliminary data.</text>
</comment>
<dbReference type="EMBL" id="CM056814">
    <property type="protein sequence ID" value="KAJ8627534.1"/>
    <property type="molecule type" value="Genomic_DNA"/>
</dbReference>
<evidence type="ECO:0000313" key="1">
    <source>
        <dbReference type="EMBL" id="KAJ8627534.1"/>
    </source>
</evidence>
<dbReference type="Proteomes" id="UP001234297">
    <property type="component" value="Chromosome 6"/>
</dbReference>
<organism evidence="1 2">
    <name type="scientific">Persea americana</name>
    <name type="common">Avocado</name>
    <dbReference type="NCBI Taxonomy" id="3435"/>
    <lineage>
        <taxon>Eukaryota</taxon>
        <taxon>Viridiplantae</taxon>
        <taxon>Streptophyta</taxon>
        <taxon>Embryophyta</taxon>
        <taxon>Tracheophyta</taxon>
        <taxon>Spermatophyta</taxon>
        <taxon>Magnoliopsida</taxon>
        <taxon>Magnoliidae</taxon>
        <taxon>Laurales</taxon>
        <taxon>Lauraceae</taxon>
        <taxon>Persea</taxon>
    </lineage>
</organism>
<sequence>MMKLAERMINNFCSSISASNGHRWTTLSGLNDVGVRVTVPKPTDPGQPNGVVLSAATSLWLPVSPQTVFNFFKDERTRPQSKRSPTLQMAHIQGTVYLFFVQNNMLILQESCTDLSGSLVVYAPVDLPAINIAMSGEDPSYIPVLPSGFTISPDGRSDNSDSGASSSSNLQGATFLSSK</sequence>
<protein>
    <submittedName>
        <fullName evidence="1">Uncharacterized protein</fullName>
    </submittedName>
</protein>
<proteinExistence type="predicted"/>